<proteinExistence type="predicted"/>
<comment type="caution">
    <text evidence="4">The sequence shown here is derived from an EMBL/GenBank/DDBJ whole genome shotgun (WGS) entry which is preliminary data.</text>
</comment>
<name>A0ABU2MXN7_9ACTN</name>
<feature type="region of interest" description="Disordered" evidence="2">
    <location>
        <begin position="134"/>
        <end position="186"/>
    </location>
</feature>
<evidence type="ECO:0000313" key="4">
    <source>
        <dbReference type="EMBL" id="MDT0346428.1"/>
    </source>
</evidence>
<keyword evidence="1" id="KW-0547">Nucleotide-binding</keyword>
<evidence type="ECO:0000256" key="1">
    <source>
        <dbReference type="PROSITE-ProRule" id="PRU00409"/>
    </source>
</evidence>
<evidence type="ECO:0000259" key="3">
    <source>
        <dbReference type="PROSITE" id="PS50975"/>
    </source>
</evidence>
<protein>
    <recommendedName>
        <fullName evidence="3">ATP-grasp domain-containing protein</fullName>
    </recommendedName>
</protein>
<keyword evidence="1" id="KW-0067">ATP-binding</keyword>
<feature type="domain" description="ATP-grasp" evidence="3">
    <location>
        <begin position="15"/>
        <end position="90"/>
    </location>
</feature>
<dbReference type="Gene3D" id="3.30.470.20">
    <property type="entry name" value="ATP-grasp fold, B domain"/>
    <property type="match status" value="1"/>
</dbReference>
<dbReference type="InterPro" id="IPR011761">
    <property type="entry name" value="ATP-grasp"/>
</dbReference>
<dbReference type="Proteomes" id="UP001183246">
    <property type="component" value="Unassembled WGS sequence"/>
</dbReference>
<reference evidence="5" key="1">
    <citation type="submission" date="2023-07" db="EMBL/GenBank/DDBJ databases">
        <title>30 novel species of actinomycetes from the DSMZ collection.</title>
        <authorList>
            <person name="Nouioui I."/>
        </authorList>
    </citation>
    <scope>NUCLEOTIDE SEQUENCE [LARGE SCALE GENOMIC DNA]</scope>
    <source>
        <strain evidence="5">DSM 44938</strain>
    </source>
</reference>
<accession>A0ABU2MXN7</accession>
<evidence type="ECO:0000256" key="2">
    <source>
        <dbReference type="SAM" id="MobiDB-lite"/>
    </source>
</evidence>
<dbReference type="PROSITE" id="PS50975">
    <property type="entry name" value="ATP_GRASP"/>
    <property type="match status" value="1"/>
</dbReference>
<organism evidence="4 5">
    <name type="scientific">Streptomyces litchfieldiae</name>
    <dbReference type="NCBI Taxonomy" id="3075543"/>
    <lineage>
        <taxon>Bacteria</taxon>
        <taxon>Bacillati</taxon>
        <taxon>Actinomycetota</taxon>
        <taxon>Actinomycetes</taxon>
        <taxon>Kitasatosporales</taxon>
        <taxon>Streptomycetaceae</taxon>
        <taxon>Streptomyces</taxon>
    </lineage>
</organism>
<evidence type="ECO:0000313" key="5">
    <source>
        <dbReference type="Proteomes" id="UP001183246"/>
    </source>
</evidence>
<dbReference type="SUPFAM" id="SSF56059">
    <property type="entry name" value="Glutathione synthetase ATP-binding domain-like"/>
    <property type="match status" value="1"/>
</dbReference>
<feature type="compositionally biased region" description="Basic residues" evidence="2">
    <location>
        <begin position="150"/>
        <end position="183"/>
    </location>
</feature>
<gene>
    <name evidence="4" type="ORF">RM590_28160</name>
</gene>
<dbReference type="EMBL" id="JAVREL010000020">
    <property type="protein sequence ID" value="MDT0346428.1"/>
    <property type="molecule type" value="Genomic_DNA"/>
</dbReference>
<keyword evidence="5" id="KW-1185">Reference proteome</keyword>
<sequence length="210" mass="22875">MSPEPAVREEAAAFPVAFPDAETTRIEEWADRLLAAVGHDAGFAHIEFVLTANGPELVEINRRIGGALVGEALCRRLATNVYDALIDTTLGRRPVLLDTPLDTGPATGFVLVHPTHDGTLTGWTGLDTLQPSREPLSGTPPCSPGDPVHHLHGPARLHRHRPRRGRHRRTCPAPRPQRRRQRAPGRAVLSIHETAIRWCGRVGCEPGATD</sequence>